<evidence type="ECO:0000256" key="2">
    <source>
        <dbReference type="ARBA" id="ARBA00022448"/>
    </source>
</evidence>
<feature type="transmembrane region" description="Helical" evidence="7">
    <location>
        <begin position="432"/>
        <end position="452"/>
    </location>
</feature>
<comment type="caution">
    <text evidence="9">The sequence shown here is derived from an EMBL/GenBank/DDBJ whole genome shotgun (WGS) entry which is preliminary data.</text>
</comment>
<evidence type="ECO:0000256" key="6">
    <source>
        <dbReference type="SAM" id="MobiDB-lite"/>
    </source>
</evidence>
<keyword evidence="2" id="KW-0813">Transport</keyword>
<keyword evidence="3 7" id="KW-0812">Transmembrane</keyword>
<accession>A0A164Q931</accession>
<dbReference type="GO" id="GO:0016020">
    <property type="term" value="C:membrane"/>
    <property type="evidence" value="ECO:0007669"/>
    <property type="project" value="UniProtKB-SubCell"/>
</dbReference>
<evidence type="ECO:0000259" key="8">
    <source>
        <dbReference type="PROSITE" id="PS50850"/>
    </source>
</evidence>
<feature type="transmembrane region" description="Helical" evidence="7">
    <location>
        <begin position="362"/>
        <end position="383"/>
    </location>
</feature>
<feature type="domain" description="Major facilitator superfamily (MFS) profile" evidence="8">
    <location>
        <begin position="163"/>
        <end position="563"/>
    </location>
</feature>
<feature type="compositionally biased region" description="Basic and acidic residues" evidence="6">
    <location>
        <begin position="105"/>
        <end position="121"/>
    </location>
</feature>
<feature type="transmembrane region" description="Helical" evidence="7">
    <location>
        <begin position="161"/>
        <end position="185"/>
    </location>
</feature>
<dbReference type="PROSITE" id="PS50850">
    <property type="entry name" value="MFS"/>
    <property type="match status" value="1"/>
</dbReference>
<dbReference type="Gene3D" id="1.20.1250.20">
    <property type="entry name" value="MFS general substrate transporter like domains"/>
    <property type="match status" value="2"/>
</dbReference>
<organism evidence="9 10">
    <name type="scientific">Daphnia magna</name>
    <dbReference type="NCBI Taxonomy" id="35525"/>
    <lineage>
        <taxon>Eukaryota</taxon>
        <taxon>Metazoa</taxon>
        <taxon>Ecdysozoa</taxon>
        <taxon>Arthropoda</taxon>
        <taxon>Crustacea</taxon>
        <taxon>Branchiopoda</taxon>
        <taxon>Diplostraca</taxon>
        <taxon>Cladocera</taxon>
        <taxon>Anomopoda</taxon>
        <taxon>Daphniidae</taxon>
        <taxon>Daphnia</taxon>
    </lineage>
</organism>
<evidence type="ECO:0000256" key="7">
    <source>
        <dbReference type="SAM" id="Phobius"/>
    </source>
</evidence>
<dbReference type="OrthoDB" id="446368at2759"/>
<dbReference type="InterPro" id="IPR036259">
    <property type="entry name" value="MFS_trans_sf"/>
</dbReference>
<dbReference type="STRING" id="35525.A0A164Q931"/>
<feature type="transmembrane region" description="Helical" evidence="7">
    <location>
        <begin position="224"/>
        <end position="247"/>
    </location>
</feature>
<dbReference type="InterPro" id="IPR050930">
    <property type="entry name" value="MFS_Vesicular_Transporter"/>
</dbReference>
<proteinExistence type="predicted"/>
<feature type="region of interest" description="Disordered" evidence="6">
    <location>
        <begin position="1"/>
        <end position="21"/>
    </location>
</feature>
<dbReference type="EMBL" id="LRGB01002451">
    <property type="protein sequence ID" value="KZS07543.1"/>
    <property type="molecule type" value="Genomic_DNA"/>
</dbReference>
<keyword evidence="5 7" id="KW-0472">Membrane</keyword>
<dbReference type="GO" id="GO:0022857">
    <property type="term" value="F:transmembrane transporter activity"/>
    <property type="evidence" value="ECO:0007669"/>
    <property type="project" value="InterPro"/>
</dbReference>
<dbReference type="InterPro" id="IPR011701">
    <property type="entry name" value="MFS"/>
</dbReference>
<evidence type="ECO:0000256" key="5">
    <source>
        <dbReference type="ARBA" id="ARBA00023136"/>
    </source>
</evidence>
<feature type="compositionally biased region" description="Basic and acidic residues" evidence="6">
    <location>
        <begin position="87"/>
        <end position="98"/>
    </location>
</feature>
<dbReference type="InterPro" id="IPR020846">
    <property type="entry name" value="MFS_dom"/>
</dbReference>
<evidence type="ECO:0000313" key="9">
    <source>
        <dbReference type="EMBL" id="KZS07543.1"/>
    </source>
</evidence>
<dbReference type="SUPFAM" id="SSF103473">
    <property type="entry name" value="MFS general substrate transporter"/>
    <property type="match status" value="1"/>
</dbReference>
<feature type="transmembrane region" description="Helical" evidence="7">
    <location>
        <begin position="197"/>
        <end position="217"/>
    </location>
</feature>
<keyword evidence="10" id="KW-1185">Reference proteome</keyword>
<comment type="subcellular location">
    <subcellularLocation>
        <location evidence="1">Membrane</location>
        <topology evidence="1">Multi-pass membrane protein</topology>
    </subcellularLocation>
</comment>
<dbReference type="Pfam" id="PF07690">
    <property type="entry name" value="MFS_1"/>
    <property type="match status" value="1"/>
</dbReference>
<feature type="region of interest" description="Disordered" evidence="6">
    <location>
        <begin position="60"/>
        <end position="136"/>
    </location>
</feature>
<feature type="transmembrane region" description="Helical" evidence="7">
    <location>
        <begin position="534"/>
        <end position="559"/>
    </location>
</feature>
<evidence type="ECO:0000313" key="10">
    <source>
        <dbReference type="Proteomes" id="UP000076858"/>
    </source>
</evidence>
<feature type="transmembrane region" description="Helical" evidence="7">
    <location>
        <begin position="325"/>
        <end position="342"/>
    </location>
</feature>
<gene>
    <name evidence="9" type="ORF">APZ42_028621</name>
</gene>
<evidence type="ECO:0000256" key="3">
    <source>
        <dbReference type="ARBA" id="ARBA00022692"/>
    </source>
</evidence>
<evidence type="ECO:0000256" key="1">
    <source>
        <dbReference type="ARBA" id="ARBA00004141"/>
    </source>
</evidence>
<dbReference type="Proteomes" id="UP000076858">
    <property type="component" value="Unassembled WGS sequence"/>
</dbReference>
<dbReference type="PANTHER" id="PTHR23506:SF26">
    <property type="entry name" value="MFS-TYPE TRANSPORTER SLC18B1"/>
    <property type="match status" value="1"/>
</dbReference>
<feature type="transmembrane region" description="Helical" evidence="7">
    <location>
        <begin position="253"/>
        <end position="270"/>
    </location>
</feature>
<evidence type="ECO:0000256" key="4">
    <source>
        <dbReference type="ARBA" id="ARBA00022989"/>
    </source>
</evidence>
<keyword evidence="4 7" id="KW-1133">Transmembrane helix</keyword>
<protein>
    <submittedName>
        <fullName evidence="9">MFS-type transporter SLC18B1</fullName>
    </submittedName>
</protein>
<name>A0A164Q931_9CRUS</name>
<reference evidence="9 10" key="1">
    <citation type="submission" date="2016-03" db="EMBL/GenBank/DDBJ databases">
        <title>EvidentialGene: Evidence-directed Construction of Genes on Genomes.</title>
        <authorList>
            <person name="Gilbert D.G."/>
            <person name="Choi J.-H."/>
            <person name="Mockaitis K."/>
            <person name="Colbourne J."/>
            <person name="Pfrender M."/>
        </authorList>
    </citation>
    <scope>NUCLEOTIDE SEQUENCE [LARGE SCALE GENOMIC DNA]</scope>
    <source>
        <strain evidence="9 10">Xinb3</strain>
        <tissue evidence="9">Complete organism</tissue>
    </source>
</reference>
<sequence>MPQSTISPIRMTDAHSATSVGSASSLLVSSESESAKEKLDSTSSLKNGYVGSFTTLAQPCLPYPPYPETQQKNRAVSMAETSPVLWHDQEQKKTEKVESTLITPNEKESSTKEDTLKKDRCLSTASSESGNGGCGGLKKKKYRRFGEVDKTEKKKLTPRQWLLLVVLSLATLTSSFAICLFPPFFPKIAEEKGATVSIYGFIIGTNCLTSFLVTPFIGKNLKVIGVRFAFVSGVFIGGICCLLSGFLEYFPPGVSFVVISILIRVIHAAGNAGTITSTFTYTAVEFPNSVAKIFSLTRTMMNIAQLAGPIVGGALYEVGGFKTPFILMGGIQTIMAFIALPFLPDYDVSQYDEGSTKTQSPLAILCIPSIWIPFFTFIVSTMSNGFLSINLEPQVLRTFDLTPFYVGVFFGLKDGANSIASPIWGYLCDRRGSVKLCLLSSTIIGALSIFLLGPFPFVPIDRNLAVVGIALALSGIAFAGQQVSGVVDAMREAVHAGYPDNPSTHGLVAGIWSSLSGAGRFVSRAGTGILVDHIGFQMTAVVVFSVQITVGLATIFFMLPKCRKGDGKSSGDDTTVDAISTRTTSFTYSVVDVGEFPRLTISQPESPAESVTCKSVSIPLPRDCAIIRRMRAETYAGFSG</sequence>
<dbReference type="AlphaFoldDB" id="A0A164Q931"/>
<dbReference type="PANTHER" id="PTHR23506">
    <property type="entry name" value="GH10249P"/>
    <property type="match status" value="1"/>
</dbReference>